<evidence type="ECO:0000259" key="3">
    <source>
        <dbReference type="Pfam" id="PF11887"/>
    </source>
</evidence>
<dbReference type="NCBIfam" id="TIGR00996">
    <property type="entry name" value="Mtu_fam_mce"/>
    <property type="match status" value="1"/>
</dbReference>
<feature type="chain" id="PRO_5025046780" evidence="1">
    <location>
        <begin position="24"/>
        <end position="335"/>
    </location>
</feature>
<dbReference type="Proteomes" id="UP001515100">
    <property type="component" value="Unassembled WGS sequence"/>
</dbReference>
<evidence type="ECO:0000256" key="1">
    <source>
        <dbReference type="SAM" id="SignalP"/>
    </source>
</evidence>
<dbReference type="InterPro" id="IPR003399">
    <property type="entry name" value="Mce/MlaD"/>
</dbReference>
<dbReference type="RefSeq" id="WP_129180299.1">
    <property type="nucleotide sequence ID" value="NZ_JAGIOG010000001.1"/>
</dbReference>
<evidence type="ECO:0000313" key="4">
    <source>
        <dbReference type="EMBL" id="KAA1380130.1"/>
    </source>
</evidence>
<dbReference type="GO" id="GO:0051701">
    <property type="term" value="P:biological process involved in interaction with host"/>
    <property type="evidence" value="ECO:0007669"/>
    <property type="project" value="TreeGrafter"/>
</dbReference>
<dbReference type="EMBL" id="SDPP02000001">
    <property type="protein sequence ID" value="KAA1380130.1"/>
    <property type="molecule type" value="Genomic_DNA"/>
</dbReference>
<organism evidence="4 5">
    <name type="scientific">Aeromicrobium fastidiosum</name>
    <dbReference type="NCBI Taxonomy" id="52699"/>
    <lineage>
        <taxon>Bacteria</taxon>
        <taxon>Bacillati</taxon>
        <taxon>Actinomycetota</taxon>
        <taxon>Actinomycetes</taxon>
        <taxon>Propionibacteriales</taxon>
        <taxon>Nocardioidaceae</taxon>
        <taxon>Aeromicrobium</taxon>
    </lineage>
</organism>
<evidence type="ECO:0000259" key="2">
    <source>
        <dbReference type="Pfam" id="PF02470"/>
    </source>
</evidence>
<feature type="domain" description="Mce/MlaD" evidence="2">
    <location>
        <begin position="34"/>
        <end position="110"/>
    </location>
</feature>
<accession>A0A641APW5</accession>
<keyword evidence="5" id="KW-1185">Reference proteome</keyword>
<dbReference type="PANTHER" id="PTHR33371:SF17">
    <property type="entry name" value="MCE-FAMILY PROTEIN MCE1B"/>
    <property type="match status" value="1"/>
</dbReference>
<dbReference type="InterPro" id="IPR024516">
    <property type="entry name" value="Mce_C"/>
</dbReference>
<sequence length="335" mass="35799">MTKLLIKSITFILVTVLATVALAATIRNDSGGATREFHAIFTDATSLNRGDDVRMSGVKIGTVSTVEVVDGRRARVTFTASRTAPLMEGTTAELRFRNLIGQRYISLEPPTGSAPALRPGYTFDLDHTSPALDLTMLFNGFQPLLQLLSPEDVNNLSGQIVAVFQGEDATVDGLLSSTASLTSTLAAKDEVIGQLITSLSSVLQVVNDRSSQLDTTIVTLQQLVTGLAADRKTIGSTLDGLGDLTTSVADLLDEGREPLKGSVTALDQLAGNLSKAEPELDSFFEQLPVKLDRIGRLGSYGSWLNFYACSIEGKIPRPEGYFGDLGAMPVAERCR</sequence>
<dbReference type="Pfam" id="PF02470">
    <property type="entry name" value="MlaD"/>
    <property type="match status" value="1"/>
</dbReference>
<dbReference type="OrthoDB" id="338143at2"/>
<dbReference type="GO" id="GO:0005576">
    <property type="term" value="C:extracellular region"/>
    <property type="evidence" value="ECO:0007669"/>
    <property type="project" value="TreeGrafter"/>
</dbReference>
<comment type="caution">
    <text evidence="4">The sequence shown here is derived from an EMBL/GenBank/DDBJ whole genome shotgun (WGS) entry which is preliminary data.</text>
</comment>
<feature type="domain" description="Mammalian cell entry C-terminal" evidence="3">
    <location>
        <begin position="114"/>
        <end position="310"/>
    </location>
</feature>
<name>A0A641APW5_9ACTN</name>
<reference evidence="4" key="1">
    <citation type="submission" date="2019-09" db="EMBL/GenBank/DDBJ databases">
        <authorList>
            <person name="Li J."/>
        </authorList>
    </citation>
    <scope>NUCLEOTIDE SEQUENCE [LARGE SCALE GENOMIC DNA]</scope>
    <source>
        <strain evidence="4">NRBC 14897</strain>
    </source>
</reference>
<dbReference type="PANTHER" id="PTHR33371">
    <property type="entry name" value="INTERMEMBRANE PHOSPHOLIPID TRANSPORT SYSTEM BINDING PROTEIN MLAD-RELATED"/>
    <property type="match status" value="1"/>
</dbReference>
<dbReference type="InterPro" id="IPR052336">
    <property type="entry name" value="MlaD_Phospholipid_Transporter"/>
</dbReference>
<protein>
    <submittedName>
        <fullName evidence="4">MCE family protein</fullName>
    </submittedName>
</protein>
<proteinExistence type="predicted"/>
<feature type="signal peptide" evidence="1">
    <location>
        <begin position="1"/>
        <end position="23"/>
    </location>
</feature>
<evidence type="ECO:0000313" key="5">
    <source>
        <dbReference type="Proteomes" id="UP001515100"/>
    </source>
</evidence>
<dbReference type="AlphaFoldDB" id="A0A641APW5"/>
<gene>
    <name evidence="4" type="ORF">ESP62_002700</name>
</gene>
<keyword evidence="1" id="KW-0732">Signal</keyword>
<dbReference type="InterPro" id="IPR005693">
    <property type="entry name" value="Mce"/>
</dbReference>
<dbReference type="Pfam" id="PF11887">
    <property type="entry name" value="Mce4_CUP1"/>
    <property type="match status" value="1"/>
</dbReference>